<evidence type="ECO:0000256" key="1">
    <source>
        <dbReference type="SAM" id="Coils"/>
    </source>
</evidence>
<dbReference type="OrthoDB" id="8951891at2759"/>
<dbReference type="PANTHER" id="PTHR21463">
    <property type="entry name" value="ANGIOPOIETIN-LIKE PROTEIN 8"/>
    <property type="match status" value="1"/>
</dbReference>
<dbReference type="GO" id="GO:0019216">
    <property type="term" value="P:regulation of lipid metabolic process"/>
    <property type="evidence" value="ECO:0007669"/>
    <property type="project" value="InterPro"/>
</dbReference>
<gene>
    <name evidence="3" type="ORF">AB205_0021120</name>
</gene>
<organism evidence="3 4">
    <name type="scientific">Aquarana catesbeiana</name>
    <name type="common">American bullfrog</name>
    <name type="synonym">Rana catesbeiana</name>
    <dbReference type="NCBI Taxonomy" id="8400"/>
    <lineage>
        <taxon>Eukaryota</taxon>
        <taxon>Metazoa</taxon>
        <taxon>Chordata</taxon>
        <taxon>Craniata</taxon>
        <taxon>Vertebrata</taxon>
        <taxon>Euteleostomi</taxon>
        <taxon>Amphibia</taxon>
        <taxon>Batrachia</taxon>
        <taxon>Anura</taxon>
        <taxon>Neobatrachia</taxon>
        <taxon>Ranoidea</taxon>
        <taxon>Ranidae</taxon>
        <taxon>Aquarana</taxon>
    </lineage>
</organism>
<feature type="signal peptide" evidence="2">
    <location>
        <begin position="1"/>
        <end position="15"/>
    </location>
</feature>
<feature type="chain" id="PRO_5013950328" evidence="2">
    <location>
        <begin position="16"/>
        <end position="184"/>
    </location>
</feature>
<dbReference type="PANTHER" id="PTHR21463:SF0">
    <property type="entry name" value="ANGIOPOIETIN-LIKE PROTEIN 8"/>
    <property type="match status" value="1"/>
</dbReference>
<proteinExistence type="predicted"/>
<dbReference type="InterPro" id="IPR026614">
    <property type="entry name" value="ANGPTL8"/>
</dbReference>
<keyword evidence="1" id="KW-0175">Coiled coil</keyword>
<reference evidence="4" key="1">
    <citation type="journal article" date="2017" name="Nat. Commun.">
        <title>The North American bullfrog draft genome provides insight into hormonal regulation of long noncoding RNA.</title>
        <authorList>
            <person name="Hammond S.A."/>
            <person name="Warren R.L."/>
            <person name="Vandervalk B.P."/>
            <person name="Kucuk E."/>
            <person name="Khan H."/>
            <person name="Gibb E.A."/>
            <person name="Pandoh P."/>
            <person name="Kirk H."/>
            <person name="Zhao Y."/>
            <person name="Jones M."/>
            <person name="Mungall A.J."/>
            <person name="Coope R."/>
            <person name="Pleasance S."/>
            <person name="Moore R.A."/>
            <person name="Holt R.A."/>
            <person name="Round J.M."/>
            <person name="Ohora S."/>
            <person name="Walle B.V."/>
            <person name="Veldhoen N."/>
            <person name="Helbing C.C."/>
            <person name="Birol I."/>
        </authorList>
    </citation>
    <scope>NUCLEOTIDE SEQUENCE [LARGE SCALE GENOMIC DNA]</scope>
</reference>
<sequence length="184" mass="21347">MLLLLFALVLPFSLGNEHRRPALQEEFNVLVYGTLQLGEALTDTYSSTTGKLQKIAGRQARQEQTMEKLKAEVSRARQARKRLGVEAERLQREEQEGRSLLQRMEQDLREIQTEYGDLGNRVQELEQKAQVKEWTMPDIKDKVERHSLLLQVLTQEAARQKKQMVKQRKQLLHLLKQASAIRSS</sequence>
<evidence type="ECO:0000256" key="2">
    <source>
        <dbReference type="SAM" id="SignalP"/>
    </source>
</evidence>
<keyword evidence="4" id="KW-1185">Reference proteome</keyword>
<dbReference type="GO" id="GO:0070328">
    <property type="term" value="P:triglyceride homeostasis"/>
    <property type="evidence" value="ECO:0007669"/>
    <property type="project" value="InterPro"/>
</dbReference>
<protein>
    <submittedName>
        <fullName evidence="3">Uncharacterized protein</fullName>
    </submittedName>
</protein>
<dbReference type="AlphaFoldDB" id="A0A2G9PNS8"/>
<evidence type="ECO:0000313" key="4">
    <source>
        <dbReference type="Proteomes" id="UP000228934"/>
    </source>
</evidence>
<dbReference type="Proteomes" id="UP000228934">
    <property type="component" value="Unassembled WGS sequence"/>
</dbReference>
<evidence type="ECO:0000313" key="3">
    <source>
        <dbReference type="EMBL" id="PIO05002.1"/>
    </source>
</evidence>
<name>A0A2G9PNS8_AQUCT</name>
<accession>A0A2G9PNS8</accession>
<dbReference type="EMBL" id="KV922577">
    <property type="protein sequence ID" value="PIO05002.1"/>
    <property type="molecule type" value="Genomic_DNA"/>
</dbReference>
<keyword evidence="2" id="KW-0732">Signal</keyword>
<feature type="coiled-coil region" evidence="1">
    <location>
        <begin position="52"/>
        <end position="170"/>
    </location>
</feature>